<feature type="transmembrane region" description="Helical" evidence="9">
    <location>
        <begin position="294"/>
        <end position="314"/>
    </location>
</feature>
<comment type="similarity">
    <text evidence="7">Belongs to the glycosyltransferase 87 family.</text>
</comment>
<feature type="transmembrane region" description="Helical" evidence="9">
    <location>
        <begin position="346"/>
        <end position="379"/>
    </location>
</feature>
<keyword evidence="11" id="KW-1185">Reference proteome</keyword>
<dbReference type="EMBL" id="CP018477">
    <property type="protein sequence ID" value="ASV74951.1"/>
    <property type="molecule type" value="Genomic_DNA"/>
</dbReference>
<comment type="subcellular location">
    <subcellularLocation>
        <location evidence="1">Cell membrane</location>
        <topology evidence="1">Multi-pass membrane protein</topology>
    </subcellularLocation>
</comment>
<keyword evidence="2" id="KW-1003">Cell membrane</keyword>
<evidence type="ECO:0000256" key="1">
    <source>
        <dbReference type="ARBA" id="ARBA00004651"/>
    </source>
</evidence>
<evidence type="ECO:0000256" key="5">
    <source>
        <dbReference type="ARBA" id="ARBA00022989"/>
    </source>
</evidence>
<evidence type="ECO:0000256" key="2">
    <source>
        <dbReference type="ARBA" id="ARBA00022475"/>
    </source>
</evidence>
<feature type="region of interest" description="Disordered" evidence="8">
    <location>
        <begin position="1"/>
        <end position="23"/>
    </location>
</feature>
<feature type="transmembrane region" description="Helical" evidence="9">
    <location>
        <begin position="217"/>
        <end position="237"/>
    </location>
</feature>
<feature type="compositionally biased region" description="Polar residues" evidence="8">
    <location>
        <begin position="10"/>
        <end position="23"/>
    </location>
</feature>
<evidence type="ECO:0000256" key="4">
    <source>
        <dbReference type="ARBA" id="ARBA00022692"/>
    </source>
</evidence>
<name>A0A286RG60_9BACT</name>
<accession>A0A286RG60</accession>
<dbReference type="InterPro" id="IPR018584">
    <property type="entry name" value="GT87"/>
</dbReference>
<evidence type="ECO:0000256" key="6">
    <source>
        <dbReference type="ARBA" id="ARBA00023136"/>
    </source>
</evidence>
<dbReference type="AlphaFoldDB" id="A0A286RG60"/>
<protein>
    <recommendedName>
        <fullName evidence="12">DUF2029 domain-containing protein</fullName>
    </recommendedName>
</protein>
<feature type="transmembrane region" description="Helical" evidence="9">
    <location>
        <begin position="321"/>
        <end position="340"/>
    </location>
</feature>
<dbReference type="GO" id="GO:0005886">
    <property type="term" value="C:plasma membrane"/>
    <property type="evidence" value="ECO:0007669"/>
    <property type="project" value="UniProtKB-SubCell"/>
</dbReference>
<evidence type="ECO:0000313" key="10">
    <source>
        <dbReference type="EMBL" id="ASV74951.1"/>
    </source>
</evidence>
<dbReference type="Pfam" id="PF09594">
    <property type="entry name" value="GT87"/>
    <property type="match status" value="1"/>
</dbReference>
<feature type="transmembrane region" description="Helical" evidence="9">
    <location>
        <begin position="386"/>
        <end position="405"/>
    </location>
</feature>
<gene>
    <name evidence="10" type="ORF">THTE_2349</name>
</gene>
<feature type="transmembrane region" description="Helical" evidence="9">
    <location>
        <begin position="39"/>
        <end position="60"/>
    </location>
</feature>
<evidence type="ECO:0008006" key="12">
    <source>
        <dbReference type="Google" id="ProtNLM"/>
    </source>
</evidence>
<keyword evidence="4 9" id="KW-0812">Transmembrane</keyword>
<feature type="transmembrane region" description="Helical" evidence="9">
    <location>
        <begin position="186"/>
        <end position="210"/>
    </location>
</feature>
<evidence type="ECO:0000313" key="11">
    <source>
        <dbReference type="Proteomes" id="UP000215086"/>
    </source>
</evidence>
<dbReference type="KEGG" id="ttf:THTE_2349"/>
<feature type="transmembrane region" description="Helical" evidence="9">
    <location>
        <begin position="111"/>
        <end position="130"/>
    </location>
</feature>
<feature type="transmembrane region" description="Helical" evidence="9">
    <location>
        <begin position="411"/>
        <end position="428"/>
    </location>
</feature>
<proteinExistence type="inferred from homology"/>
<evidence type="ECO:0000256" key="7">
    <source>
        <dbReference type="ARBA" id="ARBA00024033"/>
    </source>
</evidence>
<evidence type="ECO:0000256" key="3">
    <source>
        <dbReference type="ARBA" id="ARBA00022679"/>
    </source>
</evidence>
<dbReference type="GO" id="GO:0016758">
    <property type="term" value="F:hexosyltransferase activity"/>
    <property type="evidence" value="ECO:0007669"/>
    <property type="project" value="InterPro"/>
</dbReference>
<keyword evidence="5 9" id="KW-1133">Transmembrane helix</keyword>
<reference evidence="10 11" key="1">
    <citation type="journal article" name="Front. Microbiol.">
        <title>Sugar Metabolism of the First Thermophilic Planctomycete Thermogutta terrifontis: Comparative Genomic and Transcriptomic Approaches.</title>
        <authorList>
            <person name="Elcheninov A.G."/>
            <person name="Menzel P."/>
            <person name="Gudbergsdottir S.R."/>
            <person name="Slesarev A.I."/>
            <person name="Kadnikov V.V."/>
            <person name="Krogh A."/>
            <person name="Bonch-Osmolovskaya E.A."/>
            <person name="Peng X."/>
            <person name="Kublanov I.V."/>
        </authorList>
    </citation>
    <scope>NUCLEOTIDE SEQUENCE [LARGE SCALE GENOMIC DNA]</scope>
    <source>
        <strain evidence="10 11">R1</strain>
    </source>
</reference>
<evidence type="ECO:0000256" key="9">
    <source>
        <dbReference type="SAM" id="Phobius"/>
    </source>
</evidence>
<feature type="transmembrane region" description="Helical" evidence="9">
    <location>
        <begin position="136"/>
        <end position="156"/>
    </location>
</feature>
<dbReference type="Proteomes" id="UP000215086">
    <property type="component" value="Chromosome"/>
</dbReference>
<evidence type="ECO:0000256" key="8">
    <source>
        <dbReference type="SAM" id="MobiDB-lite"/>
    </source>
</evidence>
<sequence>MDTRRDFPFSQAQYGTHSSVQSANNLRPATTKVSPYTRAFQLVCLTLLSINLVALPLFYYRSYHPDFHTVHNFGRDFLEGKDVYSGGNPYLPSSMLLWAAFALFEKPTGWVLFKIVTIGVACGTLVLVYRMCHEKLSLPAAVTWLCLLHIGLLAGFTAKSGNPGNIAAPLAVMGALFVIQQKPHSAGIAIGLSLALKYPLALPIILVLAFGRHTRPIILAIAIFATLNILATGWLMLTGHDVSKVPHSVLAGLSHVGGYDESGFHSWFSANTRGKYSTLAAVAFFNTLGIDRTIAHTLTLGLLFSVTILACYVAAVRKDGVLISLAILAPAFLTFTYHRYYDSALLAFPILLAWTVAVRGIGLTWIGSVLTLFMSLFLLRSLSYNLVYRFGASSAFLQGALYNFVLGPLHIYALFMAIAFGLYCAVCVRTRALYEIP</sequence>
<organism evidence="10 11">
    <name type="scientific">Thermogutta terrifontis</name>
    <dbReference type="NCBI Taxonomy" id="1331910"/>
    <lineage>
        <taxon>Bacteria</taxon>
        <taxon>Pseudomonadati</taxon>
        <taxon>Planctomycetota</taxon>
        <taxon>Planctomycetia</taxon>
        <taxon>Pirellulales</taxon>
        <taxon>Thermoguttaceae</taxon>
        <taxon>Thermogutta</taxon>
    </lineage>
</organism>
<keyword evidence="6 9" id="KW-0472">Membrane</keyword>
<keyword evidence="3" id="KW-0808">Transferase</keyword>